<evidence type="ECO:0000313" key="3">
    <source>
        <dbReference type="Proteomes" id="UP000199766"/>
    </source>
</evidence>
<dbReference type="RefSeq" id="WP_091458723.1">
    <property type="nucleotide sequence ID" value="NZ_FOGD01000012.1"/>
</dbReference>
<organism evidence="2 3">
    <name type="scientific">Giesbergeria anulus</name>
    <dbReference type="NCBI Taxonomy" id="180197"/>
    <lineage>
        <taxon>Bacteria</taxon>
        <taxon>Pseudomonadati</taxon>
        <taxon>Pseudomonadota</taxon>
        <taxon>Betaproteobacteria</taxon>
        <taxon>Burkholderiales</taxon>
        <taxon>Comamonadaceae</taxon>
        <taxon>Giesbergeria</taxon>
    </lineage>
</organism>
<evidence type="ECO:0000313" key="2">
    <source>
        <dbReference type="EMBL" id="SER68627.1"/>
    </source>
</evidence>
<keyword evidence="1" id="KW-0732">Signal</keyword>
<evidence type="ECO:0000256" key="1">
    <source>
        <dbReference type="SAM" id="SignalP"/>
    </source>
</evidence>
<reference evidence="2 3" key="1">
    <citation type="submission" date="2016-10" db="EMBL/GenBank/DDBJ databases">
        <authorList>
            <person name="de Groot N.N."/>
        </authorList>
    </citation>
    <scope>NUCLEOTIDE SEQUENCE [LARGE SCALE GENOMIC DNA]</scope>
    <source>
        <strain evidence="2 3">ATCC 35958</strain>
    </source>
</reference>
<dbReference type="STRING" id="180197.SAMN02982919_02823"/>
<gene>
    <name evidence="2" type="ORF">SAMN02982919_02823</name>
</gene>
<sequence>MKNLFASALLALTPALVLAAPSTPKAGTAAKKTSVVKAKPSQKVLVAKADTSSRSSRGRAMAVGAAAVGAGALGAAALASSVPAVAAPLSSEVLSVAERVHTGTIACELGASVRVTADPQAPGHFHIDGKGFKYHMAPVATSTGTVRLEDQKAGAVWLQIANKSMLMDQKRGQRLADECMSPEQYQVAQAIKKNPPPSVLDAQPTATR</sequence>
<dbReference type="AlphaFoldDB" id="A0A1H9R7P2"/>
<dbReference type="Proteomes" id="UP000199766">
    <property type="component" value="Unassembled WGS sequence"/>
</dbReference>
<dbReference type="EMBL" id="FOGD01000012">
    <property type="protein sequence ID" value="SER68627.1"/>
    <property type="molecule type" value="Genomic_DNA"/>
</dbReference>
<proteinExistence type="predicted"/>
<accession>A0A1H9R7P2</accession>
<dbReference type="OrthoDB" id="5297272at2"/>
<feature type="signal peptide" evidence="1">
    <location>
        <begin position="1"/>
        <end position="19"/>
    </location>
</feature>
<protein>
    <submittedName>
        <fullName evidence="2">Uncharacterized protein</fullName>
    </submittedName>
</protein>
<feature type="chain" id="PRO_5011565752" evidence="1">
    <location>
        <begin position="20"/>
        <end position="208"/>
    </location>
</feature>
<name>A0A1H9R7P2_9BURK</name>
<keyword evidence="3" id="KW-1185">Reference proteome</keyword>